<dbReference type="STRING" id="166423.A0A0N0BC25"/>
<feature type="domain" description="Ig-like" evidence="1">
    <location>
        <begin position="67"/>
        <end position="105"/>
    </location>
</feature>
<organism evidence="2 3">
    <name type="scientific">Melipona quadrifasciata</name>
    <dbReference type="NCBI Taxonomy" id="166423"/>
    <lineage>
        <taxon>Eukaryota</taxon>
        <taxon>Metazoa</taxon>
        <taxon>Ecdysozoa</taxon>
        <taxon>Arthropoda</taxon>
        <taxon>Hexapoda</taxon>
        <taxon>Insecta</taxon>
        <taxon>Pterygota</taxon>
        <taxon>Neoptera</taxon>
        <taxon>Endopterygota</taxon>
        <taxon>Hymenoptera</taxon>
        <taxon>Apocrita</taxon>
        <taxon>Aculeata</taxon>
        <taxon>Apoidea</taxon>
        <taxon>Anthophila</taxon>
        <taxon>Apidae</taxon>
        <taxon>Melipona</taxon>
    </lineage>
</organism>
<keyword evidence="3" id="KW-1185">Reference proteome</keyword>
<dbReference type="Gene3D" id="2.60.40.10">
    <property type="entry name" value="Immunoglobulins"/>
    <property type="match status" value="1"/>
</dbReference>
<dbReference type="AlphaFoldDB" id="A0A0N0BC25"/>
<dbReference type="EMBL" id="KQ435939">
    <property type="protein sequence ID" value="KOX68288.1"/>
    <property type="molecule type" value="Genomic_DNA"/>
</dbReference>
<accession>A0A0N0BC25</accession>
<evidence type="ECO:0000313" key="2">
    <source>
        <dbReference type="EMBL" id="KOX68288.1"/>
    </source>
</evidence>
<dbReference type="OrthoDB" id="10012075at2759"/>
<protein>
    <recommendedName>
        <fullName evidence="1">Ig-like domain-containing protein</fullName>
    </recommendedName>
</protein>
<proteinExistence type="predicted"/>
<evidence type="ECO:0000313" key="3">
    <source>
        <dbReference type="Proteomes" id="UP000053105"/>
    </source>
</evidence>
<gene>
    <name evidence="2" type="ORF">WN51_07969</name>
</gene>
<reference evidence="2 3" key="1">
    <citation type="submission" date="2015-07" db="EMBL/GenBank/DDBJ databases">
        <title>The genome of Melipona quadrifasciata.</title>
        <authorList>
            <person name="Pan H."/>
            <person name="Kapheim K."/>
        </authorList>
    </citation>
    <scope>NUCLEOTIDE SEQUENCE [LARGE SCALE GENOMIC DNA]</scope>
    <source>
        <strain evidence="2">0111107301</strain>
        <tissue evidence="2">Whole body</tissue>
    </source>
</reference>
<dbReference type="InterPro" id="IPR013783">
    <property type="entry name" value="Ig-like_fold"/>
</dbReference>
<dbReference type="InterPro" id="IPR007110">
    <property type="entry name" value="Ig-like_dom"/>
</dbReference>
<dbReference type="Proteomes" id="UP000053105">
    <property type="component" value="Unassembled WGS sequence"/>
</dbReference>
<sequence>MAFITKDILMQAILASDPSLFAKQNEFKSISNYQKVSQASSTGSVSDSIKESSNIQAKWLHGSIKPPDIVDDESANGMVTHEGGEVKLKCNTTGSSKPTVTWKREDDRNIILRVDGQKQYKISIIQYEYLTIRKPVEKHSLVGIHRE</sequence>
<dbReference type="Pfam" id="PF13927">
    <property type="entry name" value="Ig_3"/>
    <property type="match status" value="1"/>
</dbReference>
<name>A0A0N0BC25_9HYME</name>
<dbReference type="InterPro" id="IPR036179">
    <property type="entry name" value="Ig-like_dom_sf"/>
</dbReference>
<dbReference type="PROSITE" id="PS50835">
    <property type="entry name" value="IG_LIKE"/>
    <property type="match status" value="1"/>
</dbReference>
<dbReference type="SUPFAM" id="SSF48726">
    <property type="entry name" value="Immunoglobulin"/>
    <property type="match status" value="1"/>
</dbReference>
<evidence type="ECO:0000259" key="1">
    <source>
        <dbReference type="PROSITE" id="PS50835"/>
    </source>
</evidence>